<comment type="caution">
    <text evidence="2">The sequence shown here is derived from an EMBL/GenBank/DDBJ whole genome shotgun (WGS) entry which is preliminary data.</text>
</comment>
<evidence type="ECO:0000313" key="2">
    <source>
        <dbReference type="EMBL" id="KAF7257453.1"/>
    </source>
</evidence>
<dbReference type="OrthoDB" id="6241791at2759"/>
<protein>
    <submittedName>
        <fullName evidence="2">Uncharacterized protein</fullName>
    </submittedName>
</protein>
<feature type="region of interest" description="Disordered" evidence="1">
    <location>
        <begin position="288"/>
        <end position="314"/>
    </location>
</feature>
<feature type="region of interest" description="Disordered" evidence="1">
    <location>
        <begin position="379"/>
        <end position="411"/>
    </location>
</feature>
<dbReference type="AlphaFoldDB" id="A0A8S9YWK4"/>
<evidence type="ECO:0000313" key="3">
    <source>
        <dbReference type="Proteomes" id="UP000822476"/>
    </source>
</evidence>
<feature type="region of interest" description="Disordered" evidence="1">
    <location>
        <begin position="1"/>
        <end position="72"/>
    </location>
</feature>
<dbReference type="EMBL" id="JTDE01002377">
    <property type="protein sequence ID" value="KAF7257453.1"/>
    <property type="molecule type" value="Genomic_DNA"/>
</dbReference>
<dbReference type="Proteomes" id="UP000822476">
    <property type="component" value="Unassembled WGS sequence"/>
</dbReference>
<feature type="compositionally biased region" description="Polar residues" evidence="1">
    <location>
        <begin position="379"/>
        <end position="407"/>
    </location>
</feature>
<reference evidence="2" key="1">
    <citation type="submission" date="2019-07" db="EMBL/GenBank/DDBJ databases">
        <title>Annotation for the trematode Paragonimus miyazaki's.</title>
        <authorList>
            <person name="Choi Y.-J."/>
        </authorList>
    </citation>
    <scope>NUCLEOTIDE SEQUENCE</scope>
    <source>
        <strain evidence="2">Japan</strain>
    </source>
</reference>
<gene>
    <name evidence="2" type="ORF">EG68_05531</name>
</gene>
<feature type="compositionally biased region" description="Basic residues" evidence="1">
    <location>
        <begin position="25"/>
        <end position="35"/>
    </location>
</feature>
<evidence type="ECO:0000256" key="1">
    <source>
        <dbReference type="SAM" id="MobiDB-lite"/>
    </source>
</evidence>
<name>A0A8S9YWK4_9TREM</name>
<sequence length="447" mass="49611">MRWFFRRGQKSEYSESTNSQEPKKSILRSKSQRKKWNNDSICEHSGSESSLADLRSTTPQRPSSSASTWGHANASVTSLQSIDAGNRRNVLFLDEVQRNRKFSGADTSCGVGERTQTPTYNFPSSSYASYPASYQPSPVLPKRDIGEEIELISRSPMPSNTQNPDSRIWVASPVKHSSVHLSLSGRKFRKKHQPLSSDVNGSSNMIEGLVRFPRIIDYAPSPIPRSYSPSNFIATSGRATPLSDRTRGVSCIEGPVINNAVARDSSVSPKPIVRRPVYPMVIEPRHQPQDCSFRESSTPTPIPRSTYPLSMSSPQLSRESLNAISLDTHSLHDSTETLRPLHDESLGRLNGHHGPSRSIPTPIPKPAYRVIHVSSPTVTRATSVVSPSSMGSQVRQRYQDPTTSRPTTPRVIVPRSSSTRVTNRIIYVQNGPNVIRRDPNFMRTSDV</sequence>
<proteinExistence type="predicted"/>
<keyword evidence="3" id="KW-1185">Reference proteome</keyword>
<accession>A0A8S9YWK4</accession>
<organism evidence="2 3">
    <name type="scientific">Paragonimus skrjabini miyazakii</name>
    <dbReference type="NCBI Taxonomy" id="59628"/>
    <lineage>
        <taxon>Eukaryota</taxon>
        <taxon>Metazoa</taxon>
        <taxon>Spiralia</taxon>
        <taxon>Lophotrochozoa</taxon>
        <taxon>Platyhelminthes</taxon>
        <taxon>Trematoda</taxon>
        <taxon>Digenea</taxon>
        <taxon>Plagiorchiida</taxon>
        <taxon>Troglotremata</taxon>
        <taxon>Troglotrematidae</taxon>
        <taxon>Paragonimus</taxon>
    </lineage>
</organism>
<feature type="compositionally biased region" description="Polar residues" evidence="1">
    <location>
        <begin position="47"/>
        <end position="72"/>
    </location>
</feature>